<evidence type="ECO:0000313" key="1">
    <source>
        <dbReference type="EMBL" id="GFD55305.1"/>
    </source>
</evidence>
<sequence>ADRPPNRSERSNSRALEEVANYVDRSSSESINNGIKLKEGSSILEILEELITMGQTMDFSMEGCTKDKEKIIETKGEQVVFQ</sequence>
<gene>
    <name evidence="1" type="ORF">Tci_927274</name>
</gene>
<name>A0A699X684_TANCI</name>
<proteinExistence type="predicted"/>
<reference evidence="1" key="1">
    <citation type="journal article" date="2019" name="Sci. Rep.">
        <title>Draft genome of Tanacetum cinerariifolium, the natural source of mosquito coil.</title>
        <authorList>
            <person name="Yamashiro T."/>
            <person name="Shiraishi A."/>
            <person name="Satake H."/>
            <person name="Nakayama K."/>
        </authorList>
    </citation>
    <scope>NUCLEOTIDE SEQUENCE</scope>
</reference>
<comment type="caution">
    <text evidence="1">The sequence shown here is derived from an EMBL/GenBank/DDBJ whole genome shotgun (WGS) entry which is preliminary data.</text>
</comment>
<organism evidence="1">
    <name type="scientific">Tanacetum cinerariifolium</name>
    <name type="common">Dalmatian daisy</name>
    <name type="synonym">Chrysanthemum cinerariifolium</name>
    <dbReference type="NCBI Taxonomy" id="118510"/>
    <lineage>
        <taxon>Eukaryota</taxon>
        <taxon>Viridiplantae</taxon>
        <taxon>Streptophyta</taxon>
        <taxon>Embryophyta</taxon>
        <taxon>Tracheophyta</taxon>
        <taxon>Spermatophyta</taxon>
        <taxon>Magnoliopsida</taxon>
        <taxon>eudicotyledons</taxon>
        <taxon>Gunneridae</taxon>
        <taxon>Pentapetalae</taxon>
        <taxon>asterids</taxon>
        <taxon>campanulids</taxon>
        <taxon>Asterales</taxon>
        <taxon>Asteraceae</taxon>
        <taxon>Asteroideae</taxon>
        <taxon>Anthemideae</taxon>
        <taxon>Anthemidinae</taxon>
        <taxon>Tanacetum</taxon>
    </lineage>
</organism>
<dbReference type="EMBL" id="BKCJ011816413">
    <property type="protein sequence ID" value="GFD55305.1"/>
    <property type="molecule type" value="Genomic_DNA"/>
</dbReference>
<evidence type="ECO:0008006" key="2">
    <source>
        <dbReference type="Google" id="ProtNLM"/>
    </source>
</evidence>
<feature type="non-terminal residue" evidence="1">
    <location>
        <position position="1"/>
    </location>
</feature>
<accession>A0A699X684</accession>
<dbReference type="AlphaFoldDB" id="A0A699X684"/>
<protein>
    <recommendedName>
        <fullName evidence="2">RNA-directed DNA polymerase, eukaryota</fullName>
    </recommendedName>
</protein>